<reference evidence="1 2" key="1">
    <citation type="submission" date="2019-03" db="EMBL/GenBank/DDBJ databases">
        <title>First draft genome of Liparis tanakae, snailfish: a comprehensive survey of snailfish specific genes.</title>
        <authorList>
            <person name="Kim W."/>
            <person name="Song I."/>
            <person name="Jeong J.-H."/>
            <person name="Kim D."/>
            <person name="Kim S."/>
            <person name="Ryu S."/>
            <person name="Song J.Y."/>
            <person name="Lee S.K."/>
        </authorList>
    </citation>
    <scope>NUCLEOTIDE SEQUENCE [LARGE SCALE GENOMIC DNA]</scope>
    <source>
        <tissue evidence="1">Muscle</tissue>
    </source>
</reference>
<dbReference type="OrthoDB" id="10588837at2759"/>
<evidence type="ECO:0000313" key="1">
    <source>
        <dbReference type="EMBL" id="TNN45059.1"/>
    </source>
</evidence>
<keyword evidence="2" id="KW-1185">Reference proteome</keyword>
<dbReference type="EMBL" id="SRLO01000870">
    <property type="protein sequence ID" value="TNN45059.1"/>
    <property type="molecule type" value="Genomic_DNA"/>
</dbReference>
<name>A0A4Z2FV57_9TELE</name>
<organism evidence="1 2">
    <name type="scientific">Liparis tanakae</name>
    <name type="common">Tanaka's snailfish</name>
    <dbReference type="NCBI Taxonomy" id="230148"/>
    <lineage>
        <taxon>Eukaryota</taxon>
        <taxon>Metazoa</taxon>
        <taxon>Chordata</taxon>
        <taxon>Craniata</taxon>
        <taxon>Vertebrata</taxon>
        <taxon>Euteleostomi</taxon>
        <taxon>Actinopterygii</taxon>
        <taxon>Neopterygii</taxon>
        <taxon>Teleostei</taxon>
        <taxon>Neoteleostei</taxon>
        <taxon>Acanthomorphata</taxon>
        <taxon>Eupercaria</taxon>
        <taxon>Perciformes</taxon>
        <taxon>Cottioidei</taxon>
        <taxon>Cottales</taxon>
        <taxon>Liparidae</taxon>
        <taxon>Liparis</taxon>
    </lineage>
</organism>
<dbReference type="Proteomes" id="UP000314294">
    <property type="component" value="Unassembled WGS sequence"/>
</dbReference>
<comment type="caution">
    <text evidence="1">The sequence shown here is derived from an EMBL/GenBank/DDBJ whole genome shotgun (WGS) entry which is preliminary data.</text>
</comment>
<protein>
    <submittedName>
        <fullName evidence="1">Uncharacterized protein</fullName>
    </submittedName>
</protein>
<sequence>MSPGEALQRNTHRNFPLVRGLLRRRGSESSLVMDPWNQGICSSSKGPILGCMFLGRLQGFFSKHTRPSISCEW</sequence>
<accession>A0A4Z2FV57</accession>
<proteinExistence type="predicted"/>
<gene>
    <name evidence="1" type="ORF">EYF80_044765</name>
</gene>
<dbReference type="AlphaFoldDB" id="A0A4Z2FV57"/>
<evidence type="ECO:0000313" key="2">
    <source>
        <dbReference type="Proteomes" id="UP000314294"/>
    </source>
</evidence>